<dbReference type="OrthoDB" id="10252740at2759"/>
<evidence type="ECO:0000313" key="4">
    <source>
        <dbReference type="Proteomes" id="UP000728032"/>
    </source>
</evidence>
<protein>
    <recommendedName>
        <fullName evidence="2">PAZ domain-containing protein</fullName>
    </recommendedName>
</protein>
<dbReference type="Pfam" id="PF08699">
    <property type="entry name" value="ArgoL1"/>
    <property type="match status" value="1"/>
</dbReference>
<feature type="domain" description="PAZ" evidence="2">
    <location>
        <begin position="207"/>
        <end position="334"/>
    </location>
</feature>
<keyword evidence="4" id="KW-1185">Reference proteome</keyword>
<dbReference type="InterPro" id="IPR036085">
    <property type="entry name" value="PAZ_dom_sf"/>
</dbReference>
<dbReference type="InterPro" id="IPR014811">
    <property type="entry name" value="ArgoL1"/>
</dbReference>
<feature type="non-terminal residue" evidence="3">
    <location>
        <position position="386"/>
    </location>
</feature>
<proteinExistence type="predicted"/>
<name>A0A7R9QN00_9ACAR</name>
<organism evidence="3">
    <name type="scientific">Oppiella nova</name>
    <dbReference type="NCBI Taxonomy" id="334625"/>
    <lineage>
        <taxon>Eukaryota</taxon>
        <taxon>Metazoa</taxon>
        <taxon>Ecdysozoa</taxon>
        <taxon>Arthropoda</taxon>
        <taxon>Chelicerata</taxon>
        <taxon>Arachnida</taxon>
        <taxon>Acari</taxon>
        <taxon>Acariformes</taxon>
        <taxon>Sarcoptiformes</taxon>
        <taxon>Oribatida</taxon>
        <taxon>Brachypylina</taxon>
        <taxon>Oppioidea</taxon>
        <taxon>Oppiidae</taxon>
        <taxon>Oppiella</taxon>
    </lineage>
</organism>
<dbReference type="GO" id="GO:0003723">
    <property type="term" value="F:RNA binding"/>
    <property type="evidence" value="ECO:0007669"/>
    <property type="project" value="InterPro"/>
</dbReference>
<sequence>MSSSIGRSKTSSSTKSSETSSSVSLFAIRPNAGTEGRVMEVVANHFPMKFTSDLMVYHYDVDMEPMRLNQELSQMTFSDDTADKSDKRRAKKLNSKVYRIVVEEAIKRYSGPGELFDGVLPVFDGQKNMYTRKELDLERFAVKGGPSLPIPVGNSLYAPASEAKGMRKDIGGGRQLAYGYFQSVRPESNGVSLVIDRTATALYDSGPLVRFISKIMGIQNRADFMALKEFRDSDRKRIEKELKGIVIQVTHLTYKRKYKVIGMSKEPATRVTFDYKKTDPRGKEIDLGKISVIEFFEKHYPDRCPLHFGHLPCIMVGNSKNPNYLPLDVCELVPDQHVSKNLTNEQMVEMIRSSASQTPANRLAFIRESAKSTILDSKPYMKEFGI</sequence>
<dbReference type="Pfam" id="PF02170">
    <property type="entry name" value="PAZ"/>
    <property type="match status" value="1"/>
</dbReference>
<feature type="region of interest" description="Disordered" evidence="1">
    <location>
        <begin position="1"/>
        <end position="22"/>
    </location>
</feature>
<dbReference type="PANTHER" id="PTHR22891">
    <property type="entry name" value="EUKARYOTIC TRANSLATION INITIATION FACTOR 2C"/>
    <property type="match status" value="1"/>
</dbReference>
<dbReference type="EMBL" id="OC918875">
    <property type="protein sequence ID" value="CAD7650282.1"/>
    <property type="molecule type" value="Genomic_DNA"/>
</dbReference>
<dbReference type="InterPro" id="IPR032474">
    <property type="entry name" value="Argonaute_N"/>
</dbReference>
<accession>A0A7R9QN00</accession>
<evidence type="ECO:0000313" key="3">
    <source>
        <dbReference type="EMBL" id="CAD7650282.1"/>
    </source>
</evidence>
<dbReference type="SMART" id="SM01163">
    <property type="entry name" value="DUF1785"/>
    <property type="match status" value="1"/>
</dbReference>
<dbReference type="EMBL" id="CAJPVJ010004050">
    <property type="protein sequence ID" value="CAG2168237.1"/>
    <property type="molecule type" value="Genomic_DNA"/>
</dbReference>
<dbReference type="PROSITE" id="PS50821">
    <property type="entry name" value="PAZ"/>
    <property type="match status" value="1"/>
</dbReference>
<dbReference type="CDD" id="cd02846">
    <property type="entry name" value="PAZ_argonaute_like"/>
    <property type="match status" value="1"/>
</dbReference>
<dbReference type="InterPro" id="IPR003100">
    <property type="entry name" value="PAZ_dom"/>
</dbReference>
<gene>
    <name evidence="3" type="ORF">ONB1V03_LOCUS7728</name>
</gene>
<dbReference type="Pfam" id="PF16486">
    <property type="entry name" value="ArgoN"/>
    <property type="match status" value="1"/>
</dbReference>
<dbReference type="AlphaFoldDB" id="A0A7R9QN00"/>
<dbReference type="SUPFAM" id="SSF101690">
    <property type="entry name" value="PAZ domain"/>
    <property type="match status" value="1"/>
</dbReference>
<evidence type="ECO:0000259" key="2">
    <source>
        <dbReference type="PROSITE" id="PS50821"/>
    </source>
</evidence>
<reference evidence="3" key="1">
    <citation type="submission" date="2020-11" db="EMBL/GenBank/DDBJ databases">
        <authorList>
            <person name="Tran Van P."/>
        </authorList>
    </citation>
    <scope>NUCLEOTIDE SEQUENCE</scope>
</reference>
<evidence type="ECO:0000256" key="1">
    <source>
        <dbReference type="SAM" id="MobiDB-lite"/>
    </source>
</evidence>
<dbReference type="Proteomes" id="UP000728032">
    <property type="component" value="Unassembled WGS sequence"/>
</dbReference>
<dbReference type="Gene3D" id="2.170.260.10">
    <property type="entry name" value="paz domain"/>
    <property type="match status" value="1"/>
</dbReference>